<organism evidence="2 3">
    <name type="scientific">Coemansia thaxteri</name>
    <dbReference type="NCBI Taxonomy" id="2663907"/>
    <lineage>
        <taxon>Eukaryota</taxon>
        <taxon>Fungi</taxon>
        <taxon>Fungi incertae sedis</taxon>
        <taxon>Zoopagomycota</taxon>
        <taxon>Kickxellomycotina</taxon>
        <taxon>Kickxellomycetes</taxon>
        <taxon>Kickxellales</taxon>
        <taxon>Kickxellaceae</taxon>
        <taxon>Coemansia</taxon>
    </lineage>
</organism>
<dbReference type="Proteomes" id="UP001150907">
    <property type="component" value="Unassembled WGS sequence"/>
</dbReference>
<sequence length="352" mass="39485">MESAFSRLFRTSKLASFDRSIKQVYATYPEAIAYGDWGLKRNIPAKVKTRLVTIGSLDTKEQITQLESANKQYMTINAWKENFPASRSPTTTASEDLSMFTSRLDIPARHAREGESELAGTRGPPRNVGTMSRSEWRQFLEEARSRRAEWKHTLEDGLYAPEEHMAFMNATNIYMSQGDGVHRSPTYHDYVPVSEELQVQGRVLNRTAAGFAVAVQGIIAYLPSQNYSSEVGFQYRDVKTFYVHSATFDSQGRPEVHLGLRPRGSQEPMRTFDTGSRSSFAYSQIHGGKVGANRKELENIRNMMRLNKILTDGQGSTDDGANSSALEGALDRPSKESDAVSDAFDLLDKTRR</sequence>
<dbReference type="InterPro" id="IPR016712">
    <property type="entry name" value="Rbsml_bS1m-like"/>
</dbReference>
<dbReference type="AlphaFoldDB" id="A0A9W8EG53"/>
<name>A0A9W8EG53_9FUNG</name>
<proteinExistence type="predicted"/>
<evidence type="ECO:0000313" key="3">
    <source>
        <dbReference type="Proteomes" id="UP001150907"/>
    </source>
</evidence>
<keyword evidence="3" id="KW-1185">Reference proteome</keyword>
<gene>
    <name evidence="2" type="ORF">H4R26_001919</name>
</gene>
<evidence type="ECO:0000256" key="1">
    <source>
        <dbReference type="SAM" id="MobiDB-lite"/>
    </source>
</evidence>
<evidence type="ECO:0000313" key="2">
    <source>
        <dbReference type="EMBL" id="KAJ2005496.1"/>
    </source>
</evidence>
<feature type="region of interest" description="Disordered" evidence="1">
    <location>
        <begin position="111"/>
        <end position="131"/>
    </location>
</feature>
<dbReference type="PANTHER" id="PTHR28058">
    <property type="entry name" value="37S RIBOSOMAL PROTEIN MRP51, MITOCHONDRIAL"/>
    <property type="match status" value="1"/>
</dbReference>
<comment type="caution">
    <text evidence="2">The sequence shown here is derived from an EMBL/GenBank/DDBJ whole genome shotgun (WGS) entry which is preliminary data.</text>
</comment>
<dbReference type="PANTHER" id="PTHR28058:SF1">
    <property type="entry name" value="SMALL RIBOSOMAL SUBUNIT PROTEIN BS1M"/>
    <property type="match status" value="1"/>
</dbReference>
<dbReference type="Pfam" id="PF11709">
    <property type="entry name" value="Mit_ribos_Mrp51"/>
    <property type="match status" value="1"/>
</dbReference>
<accession>A0A9W8EG53</accession>
<feature type="compositionally biased region" description="Basic and acidic residues" evidence="1">
    <location>
        <begin position="329"/>
        <end position="338"/>
    </location>
</feature>
<feature type="compositionally biased region" description="Polar residues" evidence="1">
    <location>
        <begin position="313"/>
        <end position="325"/>
    </location>
</feature>
<dbReference type="OrthoDB" id="2735536at2759"/>
<protein>
    <submittedName>
        <fullName evidence="2">Uncharacterized protein</fullName>
    </submittedName>
</protein>
<dbReference type="EMBL" id="JANBQF010000098">
    <property type="protein sequence ID" value="KAJ2005496.1"/>
    <property type="molecule type" value="Genomic_DNA"/>
</dbReference>
<reference evidence="2" key="1">
    <citation type="submission" date="2022-07" db="EMBL/GenBank/DDBJ databases">
        <title>Phylogenomic reconstructions and comparative analyses of Kickxellomycotina fungi.</title>
        <authorList>
            <person name="Reynolds N.K."/>
            <person name="Stajich J.E."/>
            <person name="Barry K."/>
            <person name="Grigoriev I.V."/>
            <person name="Crous P."/>
            <person name="Smith M.E."/>
        </authorList>
    </citation>
    <scope>NUCLEOTIDE SEQUENCE</scope>
    <source>
        <strain evidence="2">IMI 214461</strain>
    </source>
</reference>
<feature type="region of interest" description="Disordered" evidence="1">
    <location>
        <begin position="311"/>
        <end position="352"/>
    </location>
</feature>